<dbReference type="InterPro" id="IPR000504">
    <property type="entry name" value="RRM_dom"/>
</dbReference>
<keyword evidence="2 3" id="KW-0694">RNA-binding</keyword>
<feature type="region of interest" description="Disordered" evidence="4">
    <location>
        <begin position="1"/>
        <end position="36"/>
    </location>
</feature>
<feature type="domain" description="RRM" evidence="6">
    <location>
        <begin position="386"/>
        <end position="463"/>
    </location>
</feature>
<name>A0A2Z7DFY6_9LAMI</name>
<organism evidence="7 8">
    <name type="scientific">Dorcoceras hygrometricum</name>
    <dbReference type="NCBI Taxonomy" id="472368"/>
    <lineage>
        <taxon>Eukaryota</taxon>
        <taxon>Viridiplantae</taxon>
        <taxon>Streptophyta</taxon>
        <taxon>Embryophyta</taxon>
        <taxon>Tracheophyta</taxon>
        <taxon>Spermatophyta</taxon>
        <taxon>Magnoliopsida</taxon>
        <taxon>eudicotyledons</taxon>
        <taxon>Gunneridae</taxon>
        <taxon>Pentapetalae</taxon>
        <taxon>asterids</taxon>
        <taxon>lamiids</taxon>
        <taxon>Lamiales</taxon>
        <taxon>Gesneriaceae</taxon>
        <taxon>Didymocarpoideae</taxon>
        <taxon>Trichosporeae</taxon>
        <taxon>Loxocarpinae</taxon>
        <taxon>Dorcoceras</taxon>
    </lineage>
</organism>
<feature type="domain" description="RRM" evidence="6">
    <location>
        <begin position="213"/>
        <end position="291"/>
    </location>
</feature>
<reference evidence="7 8" key="1">
    <citation type="journal article" date="2015" name="Proc. Natl. Acad. Sci. U.S.A.">
        <title>The resurrection genome of Boea hygrometrica: A blueprint for survival of dehydration.</title>
        <authorList>
            <person name="Xiao L."/>
            <person name="Yang G."/>
            <person name="Zhang L."/>
            <person name="Yang X."/>
            <person name="Zhao S."/>
            <person name="Ji Z."/>
            <person name="Zhou Q."/>
            <person name="Hu M."/>
            <person name="Wang Y."/>
            <person name="Chen M."/>
            <person name="Xu Y."/>
            <person name="Jin H."/>
            <person name="Xiao X."/>
            <person name="Hu G."/>
            <person name="Bao F."/>
            <person name="Hu Y."/>
            <person name="Wan P."/>
            <person name="Li L."/>
            <person name="Deng X."/>
            <person name="Kuang T."/>
            <person name="Xiang C."/>
            <person name="Zhu J.K."/>
            <person name="Oliver M.J."/>
            <person name="He Y."/>
        </authorList>
    </citation>
    <scope>NUCLEOTIDE SEQUENCE [LARGE SCALE GENOMIC DNA]</scope>
    <source>
        <strain evidence="8">cv. XS01</strain>
    </source>
</reference>
<dbReference type="EMBL" id="KQ986333">
    <property type="protein sequence ID" value="KZV58818.1"/>
    <property type="molecule type" value="Genomic_DNA"/>
</dbReference>
<dbReference type="AlphaFoldDB" id="A0A2Z7DFY6"/>
<protein>
    <submittedName>
        <fullName evidence="7">Polyadenylate-binding protein 6-like</fullName>
    </submittedName>
</protein>
<feature type="transmembrane region" description="Helical" evidence="5">
    <location>
        <begin position="50"/>
        <end position="73"/>
    </location>
</feature>
<evidence type="ECO:0000256" key="4">
    <source>
        <dbReference type="SAM" id="MobiDB-lite"/>
    </source>
</evidence>
<dbReference type="InterPro" id="IPR035979">
    <property type="entry name" value="RBD_domain_sf"/>
</dbReference>
<evidence type="ECO:0000256" key="5">
    <source>
        <dbReference type="SAM" id="Phobius"/>
    </source>
</evidence>
<dbReference type="SMART" id="SM00361">
    <property type="entry name" value="RRM_1"/>
    <property type="match status" value="3"/>
</dbReference>
<evidence type="ECO:0000256" key="1">
    <source>
        <dbReference type="ARBA" id="ARBA00022737"/>
    </source>
</evidence>
<dbReference type="PROSITE" id="PS50102">
    <property type="entry name" value="RRM"/>
    <property type="match status" value="4"/>
</dbReference>
<dbReference type="PANTHER" id="PTHR24012">
    <property type="entry name" value="RNA BINDING PROTEIN"/>
    <property type="match status" value="1"/>
</dbReference>
<keyword evidence="8" id="KW-1185">Reference proteome</keyword>
<gene>
    <name evidence="7" type="ORF">F511_18655</name>
</gene>
<proteinExistence type="predicted"/>
<dbReference type="CDD" id="cd12380">
    <property type="entry name" value="RRM3_I_PABPs"/>
    <property type="match status" value="1"/>
</dbReference>
<evidence type="ECO:0000259" key="6">
    <source>
        <dbReference type="PROSITE" id="PS50102"/>
    </source>
</evidence>
<evidence type="ECO:0000256" key="3">
    <source>
        <dbReference type="PROSITE-ProRule" id="PRU00176"/>
    </source>
</evidence>
<evidence type="ECO:0000313" key="8">
    <source>
        <dbReference type="Proteomes" id="UP000250235"/>
    </source>
</evidence>
<evidence type="ECO:0000313" key="7">
    <source>
        <dbReference type="EMBL" id="KZV58818.1"/>
    </source>
</evidence>
<dbReference type="OrthoDB" id="19742at2759"/>
<keyword evidence="1" id="KW-0677">Repeat</keyword>
<dbReference type="InterPro" id="IPR003954">
    <property type="entry name" value="RRM_euk-type"/>
</dbReference>
<feature type="domain" description="RRM" evidence="6">
    <location>
        <begin position="490"/>
        <end position="567"/>
    </location>
</feature>
<evidence type="ECO:0000256" key="2">
    <source>
        <dbReference type="ARBA" id="ARBA00022884"/>
    </source>
</evidence>
<keyword evidence="5" id="KW-0472">Membrane</keyword>
<sequence length="695" mass="77586">MGATESNKSREIDNGDDPSVPSWAKPGTDEAPPWALGETQKESTGFELPFYVYLLSSAVAAIAAVGSIFEYVNERPVFGILNSDSVLYAPLLGFFVFAGIPTSVPSSVGVGVASSLFVPCSNLVVVFRGKPEHMNPTYKTKHRVYAPRRFFHSSTSSGRTDPMHVNVYQVCVHWQKHNVVIASPPCSSTNLGEYGGELSHSDILKSRTMVERASLYVGDLHPDVSETELEETFRPAGQLLSVRLCRDNISGRSLSYAFVNFCFPVDALTALNRLNYTELRGRPMRIMWCEREPISSKGNLFVKNLGPSITSARLQEIFSKYGTVISCKVAEVNGKKKGYGFVQFDSEDSAMEALDAVHGTMQDGKKLSVSKFVRKNERNKEEPVFTNLYVKYLDEDITDDLLKNKFSTSGKIRSAVVMKDEKGRSKGFGFVNFCSHEDAKKAMEALNGELFGSKNLFVGRAQKKDERAETLRQKYGEKCTISNRGLSKNSKLYVKNLDVSVDGKKLKEIFCAHGRVISAKLIRNGDGTSKGFGFVHYLNPEDANKALRSLNGTNVAGRTLYVTMARPREQQTRASQPLYPANWHVPNTYSSLLVPKLSPFHPVWHQSFVPPFRSFYPFEAMNFQKIFSPYPLQFSTSRGCKGNQDHIQQRRIVHKTTDGDTDKSWKGCSSMIPELNKKGVGFMHSPQLLLDHIQK</sequence>
<keyword evidence="5" id="KW-1133">Transmembrane helix</keyword>
<accession>A0A2Z7DFY6</accession>
<dbReference type="SUPFAM" id="SSF54928">
    <property type="entry name" value="RNA-binding domain, RBD"/>
    <property type="match status" value="3"/>
</dbReference>
<dbReference type="Gene3D" id="3.30.70.330">
    <property type="match status" value="4"/>
</dbReference>
<feature type="domain" description="RRM" evidence="6">
    <location>
        <begin position="298"/>
        <end position="374"/>
    </location>
</feature>
<dbReference type="InterPro" id="IPR012677">
    <property type="entry name" value="Nucleotide-bd_a/b_plait_sf"/>
</dbReference>
<dbReference type="Proteomes" id="UP000250235">
    <property type="component" value="Unassembled WGS sequence"/>
</dbReference>
<dbReference type="Pfam" id="PF00076">
    <property type="entry name" value="RRM_1"/>
    <property type="match status" value="4"/>
</dbReference>
<dbReference type="SMART" id="SM00360">
    <property type="entry name" value="RRM"/>
    <property type="match status" value="4"/>
</dbReference>
<dbReference type="GO" id="GO:0003723">
    <property type="term" value="F:RNA binding"/>
    <property type="evidence" value="ECO:0007669"/>
    <property type="project" value="UniProtKB-UniRule"/>
</dbReference>
<keyword evidence="5" id="KW-0812">Transmembrane</keyword>
<feature type="transmembrane region" description="Helical" evidence="5">
    <location>
        <begin position="85"/>
        <end position="102"/>
    </location>
</feature>